<keyword evidence="2" id="KW-1185">Reference proteome</keyword>
<comment type="caution">
    <text evidence="1">The sequence shown here is derived from an EMBL/GenBank/DDBJ whole genome shotgun (WGS) entry which is preliminary data.</text>
</comment>
<organism evidence="1 2">
    <name type="scientific">Trichonephila clavata</name>
    <name type="common">Joro spider</name>
    <name type="synonym">Nephila clavata</name>
    <dbReference type="NCBI Taxonomy" id="2740835"/>
    <lineage>
        <taxon>Eukaryota</taxon>
        <taxon>Metazoa</taxon>
        <taxon>Ecdysozoa</taxon>
        <taxon>Arthropoda</taxon>
        <taxon>Chelicerata</taxon>
        <taxon>Arachnida</taxon>
        <taxon>Araneae</taxon>
        <taxon>Araneomorphae</taxon>
        <taxon>Entelegynae</taxon>
        <taxon>Araneoidea</taxon>
        <taxon>Nephilidae</taxon>
        <taxon>Trichonephila</taxon>
    </lineage>
</organism>
<protein>
    <submittedName>
        <fullName evidence="1">Uncharacterized protein</fullName>
    </submittedName>
</protein>
<sequence length="159" mass="18300">MVQELNVSVEEHNVVNVKKTKGILKRNQTCTLDLKVGILVRSVRFFKLNTDLGLESCIEFQLVIHCVKQVVVQKERNLINFSSSECSDLSLHINPEIRLRKAKKEMWLRIDGFLSQLIPLLPMEISEIVVKEPPERGDNYPHIKKSALVRFQLTPVALR</sequence>
<dbReference type="Proteomes" id="UP000887116">
    <property type="component" value="Unassembled WGS sequence"/>
</dbReference>
<accession>A0A8X6HP63</accession>
<evidence type="ECO:0000313" key="2">
    <source>
        <dbReference type="Proteomes" id="UP000887116"/>
    </source>
</evidence>
<feature type="non-terminal residue" evidence="1">
    <location>
        <position position="1"/>
    </location>
</feature>
<reference evidence="1" key="1">
    <citation type="submission" date="2020-07" db="EMBL/GenBank/DDBJ databases">
        <title>Multicomponent nature underlies the extraordinary mechanical properties of spider dragline silk.</title>
        <authorList>
            <person name="Kono N."/>
            <person name="Nakamura H."/>
            <person name="Mori M."/>
            <person name="Yoshida Y."/>
            <person name="Ohtoshi R."/>
            <person name="Malay A.D."/>
            <person name="Moran D.A.P."/>
            <person name="Tomita M."/>
            <person name="Numata K."/>
            <person name="Arakawa K."/>
        </authorList>
    </citation>
    <scope>NUCLEOTIDE SEQUENCE</scope>
</reference>
<name>A0A8X6HP63_TRICU</name>
<evidence type="ECO:0000313" key="1">
    <source>
        <dbReference type="EMBL" id="GFR27616.1"/>
    </source>
</evidence>
<gene>
    <name evidence="1" type="ORF">TNCT_286451</name>
</gene>
<dbReference type="EMBL" id="BMAO01028822">
    <property type="protein sequence ID" value="GFR27616.1"/>
    <property type="molecule type" value="Genomic_DNA"/>
</dbReference>
<dbReference type="AlphaFoldDB" id="A0A8X6HP63"/>
<proteinExistence type="predicted"/>